<evidence type="ECO:0000313" key="1">
    <source>
        <dbReference type="EMBL" id="GIY66235.1"/>
    </source>
</evidence>
<gene>
    <name evidence="1" type="ORF">CEXT_636131</name>
</gene>
<comment type="caution">
    <text evidence="1">The sequence shown here is derived from an EMBL/GenBank/DDBJ whole genome shotgun (WGS) entry which is preliminary data.</text>
</comment>
<proteinExistence type="predicted"/>
<name>A0AAV4V7M9_CAEEX</name>
<sequence length="93" mass="10636">MPSSKKKTFLFNTSKDTFVSIKEARHSRLTSFFPHRLSFGNIRSLTSFGKLLNEMRACKSNLFPISDHLSVDSDVLCVGWWSSVLLHSWVSLE</sequence>
<protein>
    <submittedName>
        <fullName evidence="1">Uncharacterized protein</fullName>
    </submittedName>
</protein>
<dbReference type="EMBL" id="BPLR01014100">
    <property type="protein sequence ID" value="GIY66235.1"/>
    <property type="molecule type" value="Genomic_DNA"/>
</dbReference>
<organism evidence="1 2">
    <name type="scientific">Caerostris extrusa</name>
    <name type="common">Bark spider</name>
    <name type="synonym">Caerostris bankana</name>
    <dbReference type="NCBI Taxonomy" id="172846"/>
    <lineage>
        <taxon>Eukaryota</taxon>
        <taxon>Metazoa</taxon>
        <taxon>Ecdysozoa</taxon>
        <taxon>Arthropoda</taxon>
        <taxon>Chelicerata</taxon>
        <taxon>Arachnida</taxon>
        <taxon>Araneae</taxon>
        <taxon>Araneomorphae</taxon>
        <taxon>Entelegynae</taxon>
        <taxon>Araneoidea</taxon>
        <taxon>Araneidae</taxon>
        <taxon>Caerostris</taxon>
    </lineage>
</organism>
<evidence type="ECO:0000313" key="2">
    <source>
        <dbReference type="Proteomes" id="UP001054945"/>
    </source>
</evidence>
<dbReference type="Proteomes" id="UP001054945">
    <property type="component" value="Unassembled WGS sequence"/>
</dbReference>
<reference evidence="1 2" key="1">
    <citation type="submission" date="2021-06" db="EMBL/GenBank/DDBJ databases">
        <title>Caerostris extrusa draft genome.</title>
        <authorList>
            <person name="Kono N."/>
            <person name="Arakawa K."/>
        </authorList>
    </citation>
    <scope>NUCLEOTIDE SEQUENCE [LARGE SCALE GENOMIC DNA]</scope>
</reference>
<dbReference type="AlphaFoldDB" id="A0AAV4V7M9"/>
<keyword evidence="2" id="KW-1185">Reference proteome</keyword>
<accession>A0AAV4V7M9</accession>